<keyword evidence="5" id="KW-1185">Reference proteome</keyword>
<evidence type="ECO:0000256" key="2">
    <source>
        <dbReference type="SAM" id="SignalP"/>
    </source>
</evidence>
<dbReference type="InterPro" id="IPR035986">
    <property type="entry name" value="PKD_dom_sf"/>
</dbReference>
<reference evidence="5" key="1">
    <citation type="submission" date="2016-11" db="EMBL/GenBank/DDBJ databases">
        <authorList>
            <person name="Varghese N."/>
            <person name="Submissions S."/>
        </authorList>
    </citation>
    <scope>NUCLEOTIDE SEQUENCE [LARGE SCALE GENOMIC DNA]</scope>
    <source>
        <strain evidence="5">DSM 26349</strain>
    </source>
</reference>
<dbReference type="Pfam" id="PF18962">
    <property type="entry name" value="Por_Secre_tail"/>
    <property type="match status" value="1"/>
</dbReference>
<keyword evidence="1 2" id="KW-0732">Signal</keyword>
<organism evidence="4 5">
    <name type="scientific">Aequorivita viscosa</name>
    <dbReference type="NCBI Taxonomy" id="797419"/>
    <lineage>
        <taxon>Bacteria</taxon>
        <taxon>Pseudomonadati</taxon>
        <taxon>Bacteroidota</taxon>
        <taxon>Flavobacteriia</taxon>
        <taxon>Flavobacteriales</taxon>
        <taxon>Flavobacteriaceae</taxon>
        <taxon>Aequorivita</taxon>
    </lineage>
</organism>
<evidence type="ECO:0000256" key="1">
    <source>
        <dbReference type="ARBA" id="ARBA00022729"/>
    </source>
</evidence>
<accession>A0A1M6CLN6</accession>
<dbReference type="SUPFAM" id="SSF49299">
    <property type="entry name" value="PKD domain"/>
    <property type="match status" value="1"/>
</dbReference>
<protein>
    <submittedName>
        <fullName evidence="4">Por secretion system C-terminal sorting domain-containing protein</fullName>
    </submittedName>
</protein>
<dbReference type="Gene3D" id="2.60.40.10">
    <property type="entry name" value="Immunoglobulins"/>
    <property type="match status" value="1"/>
</dbReference>
<evidence type="ECO:0000313" key="4">
    <source>
        <dbReference type="EMBL" id="SHI61900.1"/>
    </source>
</evidence>
<dbReference type="CDD" id="cd00146">
    <property type="entry name" value="PKD"/>
    <property type="match status" value="1"/>
</dbReference>
<evidence type="ECO:0000259" key="3">
    <source>
        <dbReference type="PROSITE" id="PS50093"/>
    </source>
</evidence>
<dbReference type="RefSeq" id="WP_073215160.1">
    <property type="nucleotide sequence ID" value="NZ_FNNS01000005.1"/>
</dbReference>
<dbReference type="InterPro" id="IPR022409">
    <property type="entry name" value="PKD/Chitinase_dom"/>
</dbReference>
<dbReference type="Pfam" id="PF19081">
    <property type="entry name" value="Ig_7"/>
    <property type="match status" value="22"/>
</dbReference>
<dbReference type="OrthoDB" id="1236981at2"/>
<dbReference type="NCBIfam" id="TIGR04183">
    <property type="entry name" value="Por_Secre_tail"/>
    <property type="match status" value="1"/>
</dbReference>
<dbReference type="InterPro" id="IPR026444">
    <property type="entry name" value="Secre_tail"/>
</dbReference>
<dbReference type="EMBL" id="FQYV01000004">
    <property type="protein sequence ID" value="SHI61900.1"/>
    <property type="molecule type" value="Genomic_DNA"/>
</dbReference>
<proteinExistence type="predicted"/>
<sequence length="2075" mass="209594">MKTTITTLVVLVCFFLVPSSLFAQYEGGIADGSAHDHLNNTVCATPAQFYAYFGGSGDGAGMESLQITACGAPSQFYAYQGGVGDGSALETINAVTCDAPSQFYAYFGGDAAGSAVDAIDAVVCDTPTQFYAYFGGDGDGYGADGNLSCPVDPPVADFMADNTTICVGDTVQFTDTSTNVPTVWEWIFEGGTPATSGLENPEVVYNTPGTYDVTLKAVNQFGTNTKTLTDYITVNAIPTIATTTPGTRCDAGIVTLEATASAGTLSWFNDETGGTALGTGTSFNTPSISETTTFYVETENNGCISTRVAVIATVNDTPTITNTTPGERCGPGSVQLAAQASSGNIKWYDVAAGGTSLSNTGTFNTPSIATTTTYYVEVSANGCISPRTAVVATINSQPAITSTTDASRCGPGSVTLLAQSDFGTIKWYDAATGGNLITTGTSFTTPSLANTKVYYVEAAQGSCSSSRIAVTAEINAFPTITNTTPASRCGAGSVTLTATANAGTLSWFNVASGGTVLGSGTSFTTPSITETTSFYVESNNGGCISTREEVIATVNSAPSVTNTTPASRCGTGSVTLMATASSGTLSWFATAAGGTVLGTGTSFTTPVIATTSTFYVQAQASGCTSTRNAVVATVNNTPVITNTTPASRCGAGTVTLTATANSGTLIWFNSATGGTALGTGTSFTTPSITTTTSYYVEASTASCTSVRTEVVATINALPTITSTTPAGRCDSGTVTLMATANAGTLSWYNTATGGSALGTGTSFTTPVITSTTTFYVEANNNGCISSRTAVIATVNDAPEITGTIPAERCGAGSVTLSAVADYGTINWFTSASGGTSIFTGASFTTPSISVTTTYYVATNSGSCTSNRVPVTATINSIPAITSTTPASRCDTGTVTLMATASSGTLSWFNVPTGGTALGTGTSFTTPVISTTTNFYVESNNGSCTSTRVKVIASVNDTPSITATTPASRCGSGTVTLGATASAGTLRWFASATGGSILATGVSFTTPVLTATTTYYVQATNAGCTSGRTAVVATINTLPLITNTTPASRCGAGTVTLTATSSTGTLSWFNSATGGTALGTGTSFTTPSITTTTSYYVEASTASCTSVRTEVVATVNSVPTITSTTPAARCDAGTVTLMAAASAGTLSWYNTATGGTALGTGTSFTTPVITSSTTFYVEAQNNGCISSRTAVIATVNDAPSITSTTPAERCGAGSVTLTAVADYGTINWFASASGGTSIFTGSSFATPSISSTTTYYVSAKSGSCTSDRVAVTATVKTVPTIVTTTPASRCDAGTVTLMATASAGTLSWYNVATGGTALGTGTSFTTPAIATTTSYFVESANAGCISNRVEVVATVNTTPSVTSTTPASRCDQGTVTLMATASAGTLSWFANATGGTSLGTGTSFTTPVISSTTTFYVEAENNGCNSSRTAVIATVNDSPTITNSSSAERCGTGSVTLTASTDFGTINWFANATGGTSLFTGPSFTTPSISNTTTYYVSATSGSCTSERVAVTATIKTIPTIISTTPASRCDAGTVTLMAQASAGTLSWFNVATGGTALGTGTSFTTPVITATTTFYVEAENNGCISSRTAVVATINGAPTITGTTPAERCGPGSVTLSATADAGTINWFANATGGTSLFTGASFTTPSISSTTTYYVSSHTGNCQSDRVAVIATINEVPVITSTTPESRCDAGTVTLMAAASSGTLSWYNVATGGTALGTGTSFTTPVLTATTSFYVESANDDCTSVRVEVIATVNATPTIISTTPASRCDEGTVTLMATASAGTLSWFNVATGGTSLGTGTSFTTPVIAATTSFYVEVENNGCVSSRTEVVATVNDSPEITDTTPAERCGEGTVTLMAATNTGNISWFDVATGGTVLGTGTTFTTPSISETTSYFVESESNGCISERVEVIATVNITEAPTGEANQTFCAGETVGLIVTDGVDVIWYDAPTNGNIVPDDTLIVDGTTYYGSQTIDGCESTNRLAVTMTTGGCLGVSNNQMLSIKVYPVPMDEVLNIQSNDIISSIELYDVLGKLIFTTKTNSLTATIDTSLLASGTYLVVIRAGNKVGTHKVLKM</sequence>
<dbReference type="InterPro" id="IPR000601">
    <property type="entry name" value="PKD_dom"/>
</dbReference>
<feature type="chain" id="PRO_5009916447" evidence="2">
    <location>
        <begin position="24"/>
        <end position="2075"/>
    </location>
</feature>
<feature type="signal peptide" evidence="2">
    <location>
        <begin position="1"/>
        <end position="23"/>
    </location>
</feature>
<feature type="domain" description="PKD" evidence="3">
    <location>
        <begin position="154"/>
        <end position="239"/>
    </location>
</feature>
<gene>
    <name evidence="4" type="ORF">SAMN04487908_10417</name>
</gene>
<dbReference type="InterPro" id="IPR013783">
    <property type="entry name" value="Ig-like_fold"/>
</dbReference>
<dbReference type="InterPro" id="IPR044023">
    <property type="entry name" value="Ig_7"/>
</dbReference>
<dbReference type="Pfam" id="PF18911">
    <property type="entry name" value="PKD_4"/>
    <property type="match status" value="1"/>
</dbReference>
<dbReference type="Proteomes" id="UP000184172">
    <property type="component" value="Unassembled WGS sequence"/>
</dbReference>
<dbReference type="PROSITE" id="PS50093">
    <property type="entry name" value="PKD"/>
    <property type="match status" value="1"/>
</dbReference>
<dbReference type="SMART" id="SM00089">
    <property type="entry name" value="PKD"/>
    <property type="match status" value="1"/>
</dbReference>
<dbReference type="STRING" id="797419.SAMN05216556_10517"/>
<name>A0A1M6CLN6_9FLAO</name>
<evidence type="ECO:0000313" key="5">
    <source>
        <dbReference type="Proteomes" id="UP000184172"/>
    </source>
</evidence>